<dbReference type="SMART" id="SM00380">
    <property type="entry name" value="AP2"/>
    <property type="match status" value="1"/>
</dbReference>
<dbReference type="GO" id="GO:0003700">
    <property type="term" value="F:DNA-binding transcription factor activity"/>
    <property type="evidence" value="ECO:0007669"/>
    <property type="project" value="InterPro"/>
</dbReference>
<evidence type="ECO:0000313" key="12">
    <source>
        <dbReference type="EMBL" id="THG06374.1"/>
    </source>
</evidence>
<reference evidence="12 13" key="1">
    <citation type="journal article" date="2018" name="Proc. Natl. Acad. Sci. U.S.A.">
        <title>Draft genome sequence of Camellia sinensis var. sinensis provides insights into the evolution of the tea genome and tea quality.</title>
        <authorList>
            <person name="Wei C."/>
            <person name="Yang H."/>
            <person name="Wang S."/>
            <person name="Zhao J."/>
            <person name="Liu C."/>
            <person name="Gao L."/>
            <person name="Xia E."/>
            <person name="Lu Y."/>
            <person name="Tai Y."/>
            <person name="She G."/>
            <person name="Sun J."/>
            <person name="Cao H."/>
            <person name="Tong W."/>
            <person name="Gao Q."/>
            <person name="Li Y."/>
            <person name="Deng W."/>
            <person name="Jiang X."/>
            <person name="Wang W."/>
            <person name="Chen Q."/>
            <person name="Zhang S."/>
            <person name="Li H."/>
            <person name="Wu J."/>
            <person name="Wang P."/>
            <person name="Li P."/>
            <person name="Shi C."/>
            <person name="Zheng F."/>
            <person name="Jian J."/>
            <person name="Huang B."/>
            <person name="Shan D."/>
            <person name="Shi M."/>
            <person name="Fang C."/>
            <person name="Yue Y."/>
            <person name="Li F."/>
            <person name="Li D."/>
            <person name="Wei S."/>
            <person name="Han B."/>
            <person name="Jiang C."/>
            <person name="Yin Y."/>
            <person name="Xia T."/>
            <person name="Zhang Z."/>
            <person name="Bennetzen J.L."/>
            <person name="Zhao S."/>
            <person name="Wan X."/>
        </authorList>
    </citation>
    <scope>NUCLEOTIDE SEQUENCE [LARGE SCALE GENOMIC DNA]</scope>
    <source>
        <strain evidence="13">cv. Shuchazao</strain>
        <tissue evidence="12">Leaf</tissue>
    </source>
</reference>
<evidence type="ECO:0000259" key="11">
    <source>
        <dbReference type="PROSITE" id="PS51032"/>
    </source>
</evidence>
<feature type="region of interest" description="Disordered" evidence="10">
    <location>
        <begin position="1"/>
        <end position="41"/>
    </location>
</feature>
<dbReference type="PANTHER" id="PTHR31241">
    <property type="entry name" value="DEHYDRATION-RESPONSIVE ELEMENT-BINDING PROTEIN 2C"/>
    <property type="match status" value="1"/>
</dbReference>
<feature type="compositionally biased region" description="Low complexity" evidence="10">
    <location>
        <begin position="128"/>
        <end position="143"/>
    </location>
</feature>
<evidence type="ECO:0000256" key="7">
    <source>
        <dbReference type="ARBA" id="ARBA00023163"/>
    </source>
</evidence>
<feature type="region of interest" description="Disordered" evidence="10">
    <location>
        <begin position="118"/>
        <end position="176"/>
    </location>
</feature>
<dbReference type="CDD" id="cd00018">
    <property type="entry name" value="AP2"/>
    <property type="match status" value="1"/>
</dbReference>
<dbReference type="EMBL" id="SDRB02010446">
    <property type="protein sequence ID" value="THG06374.1"/>
    <property type="molecule type" value="Genomic_DNA"/>
</dbReference>
<evidence type="ECO:0000256" key="3">
    <source>
        <dbReference type="ARBA" id="ARBA00023015"/>
    </source>
</evidence>
<evidence type="ECO:0000256" key="4">
    <source>
        <dbReference type="ARBA" id="ARBA00023016"/>
    </source>
</evidence>
<dbReference type="Gene3D" id="3.30.730.10">
    <property type="entry name" value="AP2/ERF domain"/>
    <property type="match status" value="1"/>
</dbReference>
<comment type="subcellular location">
    <subcellularLocation>
        <location evidence="1">Nucleus</location>
    </subcellularLocation>
</comment>
<keyword evidence="6" id="KW-0010">Activator</keyword>
<dbReference type="Proteomes" id="UP000306102">
    <property type="component" value="Unassembled WGS sequence"/>
</dbReference>
<sequence>MLKSVVNLREKKQQQQKNQVVKKPDRATSRKGCMRGKGGPENASCTYKGVRQRTWGKWVAEIREPNRGSRVWLGTFDTSLEAAMAYDSAARRLYGPGANLNLPELYAATTRFSISGTNIPINPHQESSDLSSAGSSESHLSGLTDESVSTVAATSFPGGDMGVESRNKRRVGREERGDDGFWGNLNAELPEFDDSAMWAEATATMDFQVMAGPGTSVGDFEDGKGWEAIQYPSWH</sequence>
<dbReference type="InterPro" id="IPR016177">
    <property type="entry name" value="DNA-bd_dom_sf"/>
</dbReference>
<dbReference type="AlphaFoldDB" id="A0A4S4DTW3"/>
<evidence type="ECO:0000256" key="9">
    <source>
        <dbReference type="ARBA" id="ARBA00024343"/>
    </source>
</evidence>
<dbReference type="GO" id="GO:0045893">
    <property type="term" value="P:positive regulation of DNA-templated transcription"/>
    <property type="evidence" value="ECO:0007669"/>
    <property type="project" value="TreeGrafter"/>
</dbReference>
<evidence type="ECO:0000256" key="5">
    <source>
        <dbReference type="ARBA" id="ARBA00023125"/>
    </source>
</evidence>
<evidence type="ECO:0000256" key="10">
    <source>
        <dbReference type="SAM" id="MobiDB-lite"/>
    </source>
</evidence>
<keyword evidence="5" id="KW-0238">DNA-binding</keyword>
<keyword evidence="4" id="KW-0346">Stress response</keyword>
<dbReference type="GO" id="GO:0006952">
    <property type="term" value="P:defense response"/>
    <property type="evidence" value="ECO:0007669"/>
    <property type="project" value="UniProtKB-KW"/>
</dbReference>
<evidence type="ECO:0000256" key="1">
    <source>
        <dbReference type="ARBA" id="ARBA00004123"/>
    </source>
</evidence>
<dbReference type="SUPFAM" id="SSF54171">
    <property type="entry name" value="DNA-binding domain"/>
    <property type="match status" value="1"/>
</dbReference>
<dbReference type="InterPro" id="IPR036955">
    <property type="entry name" value="AP2/ERF_dom_sf"/>
</dbReference>
<keyword evidence="13" id="KW-1185">Reference proteome</keyword>
<feature type="compositionally biased region" description="Polar residues" evidence="10">
    <location>
        <begin position="144"/>
        <end position="153"/>
    </location>
</feature>
<evidence type="ECO:0000313" key="13">
    <source>
        <dbReference type="Proteomes" id="UP000306102"/>
    </source>
</evidence>
<dbReference type="InterPro" id="IPR001471">
    <property type="entry name" value="AP2/ERF_dom"/>
</dbReference>
<dbReference type="FunFam" id="3.30.730.10:FF:000001">
    <property type="entry name" value="Ethylene-responsive transcription factor 2"/>
    <property type="match status" value="1"/>
</dbReference>
<keyword evidence="8" id="KW-0539">Nucleus</keyword>
<keyword evidence="7" id="KW-0804">Transcription</keyword>
<evidence type="ECO:0000256" key="6">
    <source>
        <dbReference type="ARBA" id="ARBA00023159"/>
    </source>
</evidence>
<dbReference type="PANTHER" id="PTHR31241:SF62">
    <property type="entry name" value="DEHYDRATION-RESPONSIVE ELEMENT-BINDING PROTEIN 2D"/>
    <property type="match status" value="1"/>
</dbReference>
<dbReference type="PROSITE" id="PS51032">
    <property type="entry name" value="AP2_ERF"/>
    <property type="match status" value="1"/>
</dbReference>
<keyword evidence="2" id="KW-0611">Plant defense</keyword>
<dbReference type="GO" id="GO:0000976">
    <property type="term" value="F:transcription cis-regulatory region binding"/>
    <property type="evidence" value="ECO:0007669"/>
    <property type="project" value="TreeGrafter"/>
</dbReference>
<evidence type="ECO:0000256" key="8">
    <source>
        <dbReference type="ARBA" id="ARBA00023242"/>
    </source>
</evidence>
<feature type="domain" description="AP2/ERF" evidence="11">
    <location>
        <begin position="46"/>
        <end position="103"/>
    </location>
</feature>
<proteinExistence type="inferred from homology"/>
<keyword evidence="3" id="KW-0805">Transcription regulation</keyword>
<evidence type="ECO:0000256" key="2">
    <source>
        <dbReference type="ARBA" id="ARBA00022821"/>
    </source>
</evidence>
<dbReference type="GO" id="GO:0005634">
    <property type="term" value="C:nucleus"/>
    <property type="evidence" value="ECO:0007669"/>
    <property type="project" value="UniProtKB-SubCell"/>
</dbReference>
<accession>A0A4S4DTW3</accession>
<name>A0A4S4DTW3_CAMSN</name>
<dbReference type="PRINTS" id="PR00367">
    <property type="entry name" value="ETHRSPELEMNT"/>
</dbReference>
<comment type="caution">
    <text evidence="12">The sequence shown here is derived from an EMBL/GenBank/DDBJ whole genome shotgun (WGS) entry which is preliminary data.</text>
</comment>
<organism evidence="12 13">
    <name type="scientific">Camellia sinensis var. sinensis</name>
    <name type="common">China tea</name>
    <dbReference type="NCBI Taxonomy" id="542762"/>
    <lineage>
        <taxon>Eukaryota</taxon>
        <taxon>Viridiplantae</taxon>
        <taxon>Streptophyta</taxon>
        <taxon>Embryophyta</taxon>
        <taxon>Tracheophyta</taxon>
        <taxon>Spermatophyta</taxon>
        <taxon>Magnoliopsida</taxon>
        <taxon>eudicotyledons</taxon>
        <taxon>Gunneridae</taxon>
        <taxon>Pentapetalae</taxon>
        <taxon>asterids</taxon>
        <taxon>Ericales</taxon>
        <taxon>Theaceae</taxon>
        <taxon>Camellia</taxon>
    </lineage>
</organism>
<comment type="similarity">
    <text evidence="9">Belongs to the AP2/ERF transcription factor family. ERF subfamily.</text>
</comment>
<dbReference type="Pfam" id="PF00847">
    <property type="entry name" value="AP2"/>
    <property type="match status" value="1"/>
</dbReference>
<gene>
    <name evidence="12" type="ORF">TEA_006662</name>
</gene>
<protein>
    <recommendedName>
        <fullName evidence="11">AP2/ERF domain-containing protein</fullName>
    </recommendedName>
</protein>